<comment type="caution">
    <text evidence="1">The sequence shown here is derived from an EMBL/GenBank/DDBJ whole genome shotgun (WGS) entry which is preliminary data.</text>
</comment>
<dbReference type="AlphaFoldDB" id="A0A2T2YAX0"/>
<accession>A0A2T2YAX0</accession>
<sequence length="64" mass="7506">MCTILVDEIIAGSLAKLELERKAEITCWLDRYFWEKRIAFQKFLTLETIRAIVRQVAFDNLGSQ</sequence>
<organism evidence="1 2">
    <name type="scientific">Adhaeribacter arboris</name>
    <dbReference type="NCBI Taxonomy" id="2072846"/>
    <lineage>
        <taxon>Bacteria</taxon>
        <taxon>Pseudomonadati</taxon>
        <taxon>Bacteroidota</taxon>
        <taxon>Cytophagia</taxon>
        <taxon>Cytophagales</taxon>
        <taxon>Hymenobacteraceae</taxon>
        <taxon>Adhaeribacter</taxon>
    </lineage>
</organism>
<proteinExistence type="predicted"/>
<evidence type="ECO:0000313" key="1">
    <source>
        <dbReference type="EMBL" id="PSR52681.1"/>
    </source>
</evidence>
<protein>
    <submittedName>
        <fullName evidence="1">Uncharacterized protein</fullName>
    </submittedName>
</protein>
<dbReference type="Proteomes" id="UP000240357">
    <property type="component" value="Unassembled WGS sequence"/>
</dbReference>
<name>A0A2T2YAX0_9BACT</name>
<evidence type="ECO:0000313" key="2">
    <source>
        <dbReference type="Proteomes" id="UP000240357"/>
    </source>
</evidence>
<dbReference type="EMBL" id="PYFT01000001">
    <property type="protein sequence ID" value="PSR52681.1"/>
    <property type="molecule type" value="Genomic_DNA"/>
</dbReference>
<reference evidence="1 2" key="1">
    <citation type="submission" date="2018-03" db="EMBL/GenBank/DDBJ databases">
        <title>Adhaeribacter sp. HMF7605 Genome sequencing and assembly.</title>
        <authorList>
            <person name="Kang H."/>
            <person name="Kang J."/>
            <person name="Cha I."/>
            <person name="Kim H."/>
            <person name="Joh K."/>
        </authorList>
    </citation>
    <scope>NUCLEOTIDE SEQUENCE [LARGE SCALE GENOMIC DNA]</scope>
    <source>
        <strain evidence="1 2">HMF7605</strain>
    </source>
</reference>
<gene>
    <name evidence="1" type="ORF">AHMF7605_03645</name>
</gene>
<keyword evidence="2" id="KW-1185">Reference proteome</keyword>